<evidence type="ECO:0000256" key="3">
    <source>
        <dbReference type="ARBA" id="ARBA00022801"/>
    </source>
</evidence>
<dbReference type="Gene3D" id="3.40.50.300">
    <property type="entry name" value="P-loop containing nucleotide triphosphate hydrolases"/>
    <property type="match status" value="3"/>
</dbReference>
<protein>
    <submittedName>
        <fullName evidence="9">DNA helicase</fullName>
    </submittedName>
</protein>
<accession>F8FM21</accession>
<evidence type="ECO:0000256" key="2">
    <source>
        <dbReference type="ARBA" id="ARBA00022741"/>
    </source>
</evidence>
<keyword evidence="2" id="KW-0547">Nucleotide-binding</keyword>
<organism evidence="9 10">
    <name type="scientific">Paenibacillus mucilaginosus (strain KNP414)</name>
    <dbReference type="NCBI Taxonomy" id="1036673"/>
    <lineage>
        <taxon>Bacteria</taxon>
        <taxon>Bacillati</taxon>
        <taxon>Bacillota</taxon>
        <taxon>Bacilli</taxon>
        <taxon>Bacillales</taxon>
        <taxon>Paenibacillaceae</taxon>
        <taxon>Paenibacillus</taxon>
    </lineage>
</organism>
<dbReference type="PIRSF" id="PIRSF026306">
    <property type="entry name" value="UCP026306"/>
    <property type="match status" value="1"/>
</dbReference>
<evidence type="ECO:0000313" key="10">
    <source>
        <dbReference type="Proteomes" id="UP000006620"/>
    </source>
</evidence>
<evidence type="ECO:0000259" key="7">
    <source>
        <dbReference type="Pfam" id="PF13087"/>
    </source>
</evidence>
<feature type="domain" description="DNA2/NAM7 helicase-like C-terminal" evidence="7">
    <location>
        <begin position="757"/>
        <end position="939"/>
    </location>
</feature>
<dbReference type="AlphaFoldDB" id="F8FM21"/>
<keyword evidence="3" id="KW-0378">Hydrolase</keyword>
<proteinExistence type="inferred from homology"/>
<dbReference type="GO" id="GO:0016787">
    <property type="term" value="F:hydrolase activity"/>
    <property type="evidence" value="ECO:0007669"/>
    <property type="project" value="UniProtKB-KW"/>
</dbReference>
<dbReference type="Pfam" id="PF13087">
    <property type="entry name" value="AAA_12"/>
    <property type="match status" value="1"/>
</dbReference>
<evidence type="ECO:0000259" key="8">
    <source>
        <dbReference type="Pfam" id="PF13091"/>
    </source>
</evidence>
<feature type="domain" description="Phospholipase D-like" evidence="8">
    <location>
        <begin position="999"/>
        <end position="1095"/>
    </location>
</feature>
<keyword evidence="4 9" id="KW-0347">Helicase</keyword>
<evidence type="ECO:0000256" key="5">
    <source>
        <dbReference type="ARBA" id="ARBA00022840"/>
    </source>
</evidence>
<dbReference type="InterPro" id="IPR047187">
    <property type="entry name" value="SF1_C_Upf1"/>
</dbReference>
<dbReference type="CDD" id="cd18808">
    <property type="entry name" value="SF1_C_Upf1"/>
    <property type="match status" value="1"/>
</dbReference>
<dbReference type="InterPro" id="IPR041679">
    <property type="entry name" value="DNA2/NAM7-like_C"/>
</dbReference>
<keyword evidence="5" id="KW-0067">ATP-binding</keyword>
<dbReference type="SUPFAM" id="SSF52540">
    <property type="entry name" value="P-loop containing nucleoside triphosphate hydrolases"/>
    <property type="match status" value="1"/>
</dbReference>
<reference evidence="9 10" key="2">
    <citation type="journal article" date="2013" name="Genome Announc.">
        <title>Genome Sequence of Growth-Improving Paenibacillus mucilaginosus Strain KNP414.</title>
        <authorList>
            <person name="Lu J.J."/>
            <person name="Wang J.F."/>
            <person name="Hu X.F."/>
        </authorList>
    </citation>
    <scope>NUCLEOTIDE SEQUENCE [LARGE SCALE GENOMIC DNA]</scope>
    <source>
        <strain evidence="9 10">KNP414</strain>
    </source>
</reference>
<reference evidence="10" key="1">
    <citation type="submission" date="2011-06" db="EMBL/GenBank/DDBJ databases">
        <title>Complete genome sequence of Paenibacillus mucilaginosus KNP414.</title>
        <authorList>
            <person name="Wang J."/>
            <person name="Hu S."/>
            <person name="Hu X."/>
            <person name="Zhang B."/>
            <person name="Dong D."/>
            <person name="Zhang S."/>
            <person name="Zhao K."/>
            <person name="Wu D."/>
        </authorList>
    </citation>
    <scope>NUCLEOTIDE SEQUENCE [LARGE SCALE GENOMIC DNA]</scope>
    <source>
        <strain evidence="10">KNP414</strain>
    </source>
</reference>
<dbReference type="EMBL" id="CP002869">
    <property type="protein sequence ID" value="AEI45647.1"/>
    <property type="molecule type" value="Genomic_DNA"/>
</dbReference>
<dbReference type="KEGG" id="pms:KNP414_07137"/>
<comment type="similarity">
    <text evidence="1">Belongs to the DNA2/NAM7 helicase family.</text>
</comment>
<dbReference type="PATRIC" id="fig|1036673.3.peg.6655"/>
<dbReference type="InterPro" id="IPR050534">
    <property type="entry name" value="Coronavir_polyprotein_1ab"/>
</dbReference>
<dbReference type="Pfam" id="PF13091">
    <property type="entry name" value="PLDc_2"/>
    <property type="match status" value="1"/>
</dbReference>
<evidence type="ECO:0000259" key="6">
    <source>
        <dbReference type="Pfam" id="PF13086"/>
    </source>
</evidence>
<dbReference type="InterPro" id="IPR027417">
    <property type="entry name" value="P-loop_NTPase"/>
</dbReference>
<evidence type="ECO:0000256" key="1">
    <source>
        <dbReference type="ARBA" id="ARBA00007913"/>
    </source>
</evidence>
<dbReference type="Pfam" id="PF13086">
    <property type="entry name" value="AAA_11"/>
    <property type="match status" value="1"/>
</dbReference>
<dbReference type="PANTHER" id="PTHR43788">
    <property type="entry name" value="DNA2/NAM7 HELICASE FAMILY MEMBER"/>
    <property type="match status" value="1"/>
</dbReference>
<evidence type="ECO:0000313" key="9">
    <source>
        <dbReference type="EMBL" id="AEI45647.1"/>
    </source>
</evidence>
<gene>
    <name evidence="9" type="ordered locus">KNP414_07137</name>
</gene>
<evidence type="ECO:0000256" key="4">
    <source>
        <dbReference type="ARBA" id="ARBA00022806"/>
    </source>
</evidence>
<feature type="domain" description="DNA2/NAM7 helicase helicase" evidence="6">
    <location>
        <begin position="255"/>
        <end position="329"/>
    </location>
</feature>
<dbReference type="GO" id="GO:0043139">
    <property type="term" value="F:5'-3' DNA helicase activity"/>
    <property type="evidence" value="ECO:0007669"/>
    <property type="project" value="TreeGrafter"/>
</dbReference>
<dbReference type="InterPro" id="IPR041677">
    <property type="entry name" value="DNA2/NAM7_AAA_11"/>
</dbReference>
<dbReference type="InterPro" id="IPR025202">
    <property type="entry name" value="PLD-like_dom"/>
</dbReference>
<sequence>MKQVISYWRNSLADVERMNLDYDKLKRGAVKVQLTDLERGTLPEAVIEALFPKDSESVETPAEQVMEVLLCPIVAVIKTSHSAARGRGVKQITPLWVPALLDREGRLLPKTKGYPWIPRDYLVPCPLDVEPLGTMEQQDGFLSSHSLPDEGGWPAYWRYVKEYFQTVTGCGLDHFEHPGFVKAEGACVLPEKVQKGAGQKILELYDDLLTKDRLPDLLARFSSLEDREIEALLGDTEAILRSQDHLAQMNHSHSLSDSQRETLQHFFTLGDGEILAVNGPPGTGKTTLLQSVISSLWVDAAVRGGEPPVIVVSSTNNQAVTNVIVSFGQAQTQQDDGLAGRWLPRVHSYGLYLSSASKEAAPAFQTMFNGTKPGFFDGLETLEYAAEAEGCYLKAYERYAKQSAGEVKQAVDCLHRQLQDMVSSIKNLTEAYAAYTRCRQELERAYPGGLEQELVRLSGELGEWKVKEEQGKELLRAWTAHQLKAPWYYGLSKYKFFPFTLIRAKKELYDRIFFLDRGCAGIGKAEEFSAYLARTAAETEAAIAGLLREQAQAVAAWERLEALEAAWRDGCGKREIRPDAFLSELDTKLRYEAFLVATHYWEGRWLMEVKEQLENSYKESPVPYKKQKLWRRHAKLTPCLVSTLYMVPAFFSAWKEKTVPLYDFIDLLIIDEAGQVSPEIGGAAFALAKKALVVGDTLQIDPVWGIPKKLDYSNLIMHGLGRSEKEADDLLSLGFSASSGSVMAVAQRASRYRKYEDLKGMYLSEHRRCVPEIIAYCNELAYKGRLQPKRQGITDHPLPPMGYAHIPGAAVRSAGSLGNEVEAETIVQWIQDHGRQLLDYYNKDAPKGLRMPRIGDILAVVTPFARQRQILLQRMNAAGLEGITVGTVHALQGAERHIVLFSPVYDSSMPASYFFDSGPNMLNVAVSRAKDSFLVFGDMGILNPESQKPSGLLARYLFAEESNEIKNITYPARAQRVLLEPARHIRDLEGHRQALRFGIENCREKVCIVSPFLSSEAIEADGIHLLVSEASAAGKQVFVYTDERMNQHAGQPKSHFLRGRELLVQSGAQVILAERIHNKTLCVDHSILVEGSFNWLSARRNPNDPWCRYETSLLYQGRGVEEMIQEVLSDLEKRIVVRV</sequence>
<dbReference type="RefSeq" id="WP_013920788.1">
    <property type="nucleotide sequence ID" value="NC_015690.1"/>
</dbReference>
<dbReference type="PANTHER" id="PTHR43788:SF8">
    <property type="entry name" value="DNA-BINDING PROTEIN SMUBP-2"/>
    <property type="match status" value="1"/>
</dbReference>
<dbReference type="InterPro" id="IPR016834">
    <property type="entry name" value="UCP026306"/>
</dbReference>
<dbReference type="SUPFAM" id="SSF56024">
    <property type="entry name" value="Phospholipase D/nuclease"/>
    <property type="match status" value="1"/>
</dbReference>
<dbReference type="HOGENOM" id="CLU_008885_0_0_9"/>
<dbReference type="Proteomes" id="UP000006620">
    <property type="component" value="Chromosome"/>
</dbReference>
<name>F8FM21_PAEMK</name>
<dbReference type="GO" id="GO:0005524">
    <property type="term" value="F:ATP binding"/>
    <property type="evidence" value="ECO:0007669"/>
    <property type="project" value="UniProtKB-KW"/>
</dbReference>
<dbReference type="Gene3D" id="3.30.870.10">
    <property type="entry name" value="Endonuclease Chain A"/>
    <property type="match status" value="1"/>
</dbReference>